<dbReference type="Proteomes" id="UP001595798">
    <property type="component" value="Unassembled WGS sequence"/>
</dbReference>
<proteinExistence type="predicted"/>
<sequence>MINGVNNNPYVGNAGVARDRPDAARAPAARPEVIEDQRRDARPSPAGGDRPDSGGGLSEDTQGYLRRVQARSAAEDTRLQPFRAEDIPMATIRALETFATVASQQEGLEGYDAELAGIDIRV</sequence>
<accession>A0ABV8QFR7</accession>
<feature type="region of interest" description="Disordered" evidence="1">
    <location>
        <begin position="1"/>
        <end position="80"/>
    </location>
</feature>
<evidence type="ECO:0000313" key="2">
    <source>
        <dbReference type="EMBL" id="MFC4258356.1"/>
    </source>
</evidence>
<protein>
    <submittedName>
        <fullName evidence="2">UDP pyrophosphate phosphatase</fullName>
    </submittedName>
</protein>
<evidence type="ECO:0000256" key="1">
    <source>
        <dbReference type="SAM" id="MobiDB-lite"/>
    </source>
</evidence>
<feature type="compositionally biased region" description="Polar residues" evidence="1">
    <location>
        <begin position="1"/>
        <end position="10"/>
    </location>
</feature>
<dbReference type="RefSeq" id="WP_379885839.1">
    <property type="nucleotide sequence ID" value="NZ_JBHSDI010000007.1"/>
</dbReference>
<organism evidence="2 3">
    <name type="scientific">Marinobacter lacisalsi</name>
    <dbReference type="NCBI Taxonomy" id="475979"/>
    <lineage>
        <taxon>Bacteria</taxon>
        <taxon>Pseudomonadati</taxon>
        <taxon>Pseudomonadota</taxon>
        <taxon>Gammaproteobacteria</taxon>
        <taxon>Pseudomonadales</taxon>
        <taxon>Marinobacteraceae</taxon>
        <taxon>Marinobacter</taxon>
    </lineage>
</organism>
<name>A0ABV8QFR7_9GAMM</name>
<reference evidence="3" key="1">
    <citation type="journal article" date="2019" name="Int. J. Syst. Evol. Microbiol.">
        <title>The Global Catalogue of Microorganisms (GCM) 10K type strain sequencing project: providing services to taxonomists for standard genome sequencing and annotation.</title>
        <authorList>
            <consortium name="The Broad Institute Genomics Platform"/>
            <consortium name="The Broad Institute Genome Sequencing Center for Infectious Disease"/>
            <person name="Wu L."/>
            <person name="Ma J."/>
        </authorList>
    </citation>
    <scope>NUCLEOTIDE SEQUENCE [LARGE SCALE GENOMIC DNA]</scope>
    <source>
        <strain evidence="3">CECT 7297</strain>
    </source>
</reference>
<evidence type="ECO:0000313" key="3">
    <source>
        <dbReference type="Proteomes" id="UP001595798"/>
    </source>
</evidence>
<feature type="compositionally biased region" description="Basic and acidic residues" evidence="1">
    <location>
        <begin position="32"/>
        <end position="42"/>
    </location>
</feature>
<comment type="caution">
    <text evidence="2">The sequence shown here is derived from an EMBL/GenBank/DDBJ whole genome shotgun (WGS) entry which is preliminary data.</text>
</comment>
<gene>
    <name evidence="2" type="ORF">ACFOZ5_04815</name>
</gene>
<keyword evidence="3" id="KW-1185">Reference proteome</keyword>
<dbReference type="EMBL" id="JBHSDI010000007">
    <property type="protein sequence ID" value="MFC4258356.1"/>
    <property type="molecule type" value="Genomic_DNA"/>
</dbReference>